<evidence type="ECO:0000313" key="5">
    <source>
        <dbReference type="Proteomes" id="UP000181790"/>
    </source>
</evidence>
<reference evidence="4 5" key="1">
    <citation type="submission" date="2016-10" db="EMBL/GenBank/DDBJ databases">
        <title>Arsenicibacter rosenii gen. nov., sp. nov., an efficient arsenic-methylating bacterium isolated from an arsenic-contaminated paddy soil.</title>
        <authorList>
            <person name="Huang K."/>
        </authorList>
    </citation>
    <scope>NUCLEOTIDE SEQUENCE [LARGE SCALE GENOMIC DNA]</scope>
    <source>
        <strain evidence="4 5">SM-1</strain>
    </source>
</reference>
<comment type="caution">
    <text evidence="4">The sequence shown here is derived from an EMBL/GenBank/DDBJ whole genome shotgun (WGS) entry which is preliminary data.</text>
</comment>
<name>A0A1S2VLG2_9BACT</name>
<evidence type="ECO:0000256" key="1">
    <source>
        <dbReference type="ARBA" id="ARBA00022679"/>
    </source>
</evidence>
<feature type="domain" description="N-acetyltransferase" evidence="3">
    <location>
        <begin position="1"/>
        <end position="148"/>
    </location>
</feature>
<dbReference type="PROSITE" id="PS51186">
    <property type="entry name" value="GNAT"/>
    <property type="match status" value="1"/>
</dbReference>
<dbReference type="InterPro" id="IPR000182">
    <property type="entry name" value="GNAT_dom"/>
</dbReference>
<dbReference type="SUPFAM" id="SSF55729">
    <property type="entry name" value="Acyl-CoA N-acyltransferases (Nat)"/>
    <property type="match status" value="1"/>
</dbReference>
<sequence>MQIRPFNPHTDIPALLSLLRLNTPDFFAPEEEEDFINYLRYEATHYFVVEADGQLVGCGGYNNPDGPTIFRLSWDIVHPARQGQGIGRLLTEFRIQQIRETEGGTGIIVRTSQHAYRFYERLGFVLTAVVKDYWATGYDLYQMENTGPSGR</sequence>
<dbReference type="Pfam" id="PF00583">
    <property type="entry name" value="Acetyltransf_1"/>
    <property type="match status" value="1"/>
</dbReference>
<dbReference type="Gene3D" id="3.40.630.30">
    <property type="match status" value="1"/>
</dbReference>
<dbReference type="PANTHER" id="PTHR43877">
    <property type="entry name" value="AMINOALKYLPHOSPHONATE N-ACETYLTRANSFERASE-RELATED-RELATED"/>
    <property type="match status" value="1"/>
</dbReference>
<accession>A0A1S2VLG2</accession>
<dbReference type="InterPro" id="IPR050832">
    <property type="entry name" value="Bact_Acetyltransf"/>
</dbReference>
<organism evidence="4 5">
    <name type="scientific">Arsenicibacter rosenii</name>
    <dbReference type="NCBI Taxonomy" id="1750698"/>
    <lineage>
        <taxon>Bacteria</taxon>
        <taxon>Pseudomonadati</taxon>
        <taxon>Bacteroidota</taxon>
        <taxon>Cytophagia</taxon>
        <taxon>Cytophagales</taxon>
        <taxon>Spirosomataceae</taxon>
        <taxon>Arsenicibacter</taxon>
    </lineage>
</organism>
<dbReference type="CDD" id="cd04301">
    <property type="entry name" value="NAT_SF"/>
    <property type="match status" value="1"/>
</dbReference>
<evidence type="ECO:0000259" key="3">
    <source>
        <dbReference type="PROSITE" id="PS51186"/>
    </source>
</evidence>
<dbReference type="EMBL" id="MORL01000003">
    <property type="protein sequence ID" value="OIN59579.1"/>
    <property type="molecule type" value="Genomic_DNA"/>
</dbReference>
<keyword evidence="2" id="KW-0012">Acyltransferase</keyword>
<proteinExistence type="predicted"/>
<keyword evidence="1 4" id="KW-0808">Transferase</keyword>
<evidence type="ECO:0000256" key="2">
    <source>
        <dbReference type="ARBA" id="ARBA00023315"/>
    </source>
</evidence>
<protein>
    <submittedName>
        <fullName evidence="4">GNAT family N-acetyltransferase</fullName>
    </submittedName>
</protein>
<keyword evidence="5" id="KW-1185">Reference proteome</keyword>
<evidence type="ECO:0000313" key="4">
    <source>
        <dbReference type="EMBL" id="OIN59579.1"/>
    </source>
</evidence>
<dbReference type="OrthoDB" id="961272at2"/>
<dbReference type="Proteomes" id="UP000181790">
    <property type="component" value="Unassembled WGS sequence"/>
</dbReference>
<dbReference type="AlphaFoldDB" id="A0A1S2VLG2"/>
<gene>
    <name evidence="4" type="ORF">BLX24_06805</name>
</gene>
<dbReference type="GO" id="GO:0016747">
    <property type="term" value="F:acyltransferase activity, transferring groups other than amino-acyl groups"/>
    <property type="evidence" value="ECO:0007669"/>
    <property type="project" value="InterPro"/>
</dbReference>
<dbReference type="RefSeq" id="WP_071502374.1">
    <property type="nucleotide sequence ID" value="NZ_MORL01000003.1"/>
</dbReference>
<dbReference type="InterPro" id="IPR016181">
    <property type="entry name" value="Acyl_CoA_acyltransferase"/>
</dbReference>